<dbReference type="Pfam" id="PF22020">
    <property type="entry name" value="RlmL_1st"/>
    <property type="match status" value="1"/>
</dbReference>
<sequence>MGKGEKIMKIIATTTFGLEAVLKRELIALGYDVTTENGRCIVEGDLRDIAKLNLNLRCADRVLIELLNFKATTFEDLYQGVLKFPWHENISIDGNFIVQGRSKNSKLFSVSDCQRITERAIIDVMKEHYDIDYFEKSKERYKLEVALRDDIASVTLDTSGDGLHKRGYRARNYKAPLSETIAAALVMLSYWNPDRILHDPFCGSGTILIEAAMIGKNIAPGLMRKFDFEKFKFFDEEIMKEEKKLAYERIDYDKTLKIYGSDIERGAIEIAKDNAELLGLEEDITFFEKDIRDLIIGDDYGVIITNPPYGIRIGKDVKELEKELGLLHKSCPTWSVYAISGDEDFEKNFGKKADRNRKLYNGGIKTYYYQYLGPKPRG</sequence>
<dbReference type="GO" id="GO:0070043">
    <property type="term" value="F:rRNA (guanine-N7-)-methyltransferase activity"/>
    <property type="evidence" value="ECO:0007669"/>
    <property type="project" value="TreeGrafter"/>
</dbReference>
<dbReference type="InterPro" id="IPR002052">
    <property type="entry name" value="DNA_methylase_N6_adenine_CS"/>
</dbReference>
<feature type="domain" description="THUMP" evidence="3">
    <location>
        <begin position="61"/>
        <end position="158"/>
    </location>
</feature>
<dbReference type="AlphaFoldDB" id="E0NJ70"/>
<dbReference type="CDD" id="cd11715">
    <property type="entry name" value="THUMP_AdoMetMT"/>
    <property type="match status" value="1"/>
</dbReference>
<dbReference type="Proteomes" id="UP000003280">
    <property type="component" value="Unassembled WGS sequence"/>
</dbReference>
<evidence type="ECO:0000313" key="4">
    <source>
        <dbReference type="EMBL" id="EFM26189.1"/>
    </source>
</evidence>
<name>E0NJ70_9FIRM</name>
<dbReference type="eggNOG" id="COG0116">
    <property type="taxonomic scope" value="Bacteria"/>
</dbReference>
<dbReference type="GO" id="GO:0008990">
    <property type="term" value="F:rRNA (guanine-N2-)-methyltransferase activity"/>
    <property type="evidence" value="ECO:0007669"/>
    <property type="project" value="TreeGrafter"/>
</dbReference>
<dbReference type="PROSITE" id="PS01261">
    <property type="entry name" value="UPF0020"/>
    <property type="match status" value="1"/>
</dbReference>
<dbReference type="InterPro" id="IPR000241">
    <property type="entry name" value="RlmKL-like_Mtase"/>
</dbReference>
<gene>
    <name evidence="4" type="ORF">HMPREF9225_0209</name>
</gene>
<keyword evidence="1" id="KW-0489">Methyltransferase</keyword>
<dbReference type="Pfam" id="PF02926">
    <property type="entry name" value="THUMP"/>
    <property type="match status" value="1"/>
</dbReference>
<keyword evidence="5" id="KW-1185">Reference proteome</keyword>
<evidence type="ECO:0000256" key="2">
    <source>
        <dbReference type="ARBA" id="ARBA00022679"/>
    </source>
</evidence>
<dbReference type="STRING" id="862517.HMPREF9225_0209"/>
<keyword evidence="2" id="KW-0808">Transferase</keyword>
<organism evidence="4 5">
    <name type="scientific">Peptoniphilus duerdenii ATCC BAA-1640</name>
    <dbReference type="NCBI Taxonomy" id="862517"/>
    <lineage>
        <taxon>Bacteria</taxon>
        <taxon>Bacillati</taxon>
        <taxon>Bacillota</taxon>
        <taxon>Tissierellia</taxon>
        <taxon>Tissierellales</taxon>
        <taxon>Peptoniphilaceae</taxon>
        <taxon>Peptoniphilus</taxon>
    </lineage>
</organism>
<proteinExistence type="predicted"/>
<evidence type="ECO:0000256" key="1">
    <source>
        <dbReference type="ARBA" id="ARBA00022603"/>
    </source>
</evidence>
<comment type="caution">
    <text evidence="4">The sequence shown here is derived from an EMBL/GenBank/DDBJ whole genome shotgun (WGS) entry which is preliminary data.</text>
</comment>
<dbReference type="SMART" id="SM00981">
    <property type="entry name" value="THUMP"/>
    <property type="match status" value="1"/>
</dbReference>
<dbReference type="SUPFAM" id="SSF53335">
    <property type="entry name" value="S-adenosyl-L-methionine-dependent methyltransferases"/>
    <property type="match status" value="1"/>
</dbReference>
<evidence type="ECO:0000259" key="3">
    <source>
        <dbReference type="SMART" id="SM00981"/>
    </source>
</evidence>
<dbReference type="Pfam" id="PF01170">
    <property type="entry name" value="UPF0020"/>
    <property type="match status" value="1"/>
</dbReference>
<dbReference type="InterPro" id="IPR004114">
    <property type="entry name" value="THUMP_dom"/>
</dbReference>
<protein>
    <recommendedName>
        <fullName evidence="3">THUMP domain-containing protein</fullName>
    </recommendedName>
</protein>
<dbReference type="PANTHER" id="PTHR47313:SF1">
    <property type="entry name" value="RIBOSOMAL RNA LARGE SUBUNIT METHYLTRANSFERASE K_L"/>
    <property type="match status" value="1"/>
</dbReference>
<evidence type="ECO:0000313" key="5">
    <source>
        <dbReference type="Proteomes" id="UP000003280"/>
    </source>
</evidence>
<dbReference type="HOGENOM" id="CLU_032119_3_1_9"/>
<dbReference type="InterPro" id="IPR054170">
    <property type="entry name" value="RlmL_1st"/>
</dbReference>
<dbReference type="EMBL" id="AEEH01000014">
    <property type="protein sequence ID" value="EFM26189.1"/>
    <property type="molecule type" value="Genomic_DNA"/>
</dbReference>
<dbReference type="GO" id="GO:0003723">
    <property type="term" value="F:RNA binding"/>
    <property type="evidence" value="ECO:0007669"/>
    <property type="project" value="InterPro"/>
</dbReference>
<dbReference type="PROSITE" id="PS00092">
    <property type="entry name" value="N6_MTASE"/>
    <property type="match status" value="1"/>
</dbReference>
<dbReference type="Gene3D" id="3.40.50.150">
    <property type="entry name" value="Vaccinia Virus protein VP39"/>
    <property type="match status" value="1"/>
</dbReference>
<dbReference type="Gene3D" id="3.30.2130.30">
    <property type="match status" value="1"/>
</dbReference>
<accession>E0NJ70</accession>
<dbReference type="PANTHER" id="PTHR47313">
    <property type="entry name" value="RIBOSOMAL RNA LARGE SUBUNIT METHYLTRANSFERASE K/L"/>
    <property type="match status" value="1"/>
</dbReference>
<dbReference type="InterPro" id="IPR029063">
    <property type="entry name" value="SAM-dependent_MTases_sf"/>
</dbReference>
<reference evidence="4 5" key="1">
    <citation type="submission" date="2010-07" db="EMBL/GenBank/DDBJ databases">
        <authorList>
            <person name="Muzny D."/>
            <person name="Qin X."/>
            <person name="Deng J."/>
            <person name="Jiang H."/>
            <person name="Liu Y."/>
            <person name="Qu J."/>
            <person name="Song X.-Z."/>
            <person name="Zhang L."/>
            <person name="Thornton R."/>
            <person name="Coyle M."/>
            <person name="Francisco L."/>
            <person name="Jackson L."/>
            <person name="Javaid M."/>
            <person name="Korchina V."/>
            <person name="Kovar C."/>
            <person name="Mata R."/>
            <person name="Mathew T."/>
            <person name="Ngo R."/>
            <person name="Nguyen L."/>
            <person name="Nguyen N."/>
            <person name="Okwuonu G."/>
            <person name="Ongeri F."/>
            <person name="Pham C."/>
            <person name="Simmons D."/>
            <person name="Wilczek-Boney K."/>
            <person name="Hale W."/>
            <person name="Jakkamsetti A."/>
            <person name="Pham P."/>
            <person name="Ruth R."/>
            <person name="San Lucas F."/>
            <person name="Warren J."/>
            <person name="Zhang J."/>
            <person name="Zhao Z."/>
            <person name="Zhou C."/>
            <person name="Zhu D."/>
            <person name="Lee S."/>
            <person name="Bess C."/>
            <person name="Blankenburg K."/>
            <person name="Forbes L."/>
            <person name="Fu Q."/>
            <person name="Gubbala S."/>
            <person name="Hirani K."/>
            <person name="Jayaseelan J.C."/>
            <person name="Lara F."/>
            <person name="Munidasa M."/>
            <person name="Palculict T."/>
            <person name="Patil S."/>
            <person name="Pu L.-L."/>
            <person name="Saada N."/>
            <person name="Tang L."/>
            <person name="Weissenberger G."/>
            <person name="Zhu Y."/>
            <person name="Hemphill L."/>
            <person name="Shang Y."/>
            <person name="Youmans B."/>
            <person name="Ayvaz T."/>
            <person name="Ross M."/>
            <person name="Santibanez J."/>
            <person name="Aqrawi P."/>
            <person name="Gross S."/>
            <person name="Joshi V."/>
            <person name="Fowler G."/>
            <person name="Nazareth L."/>
            <person name="Reid J."/>
            <person name="Worley K."/>
            <person name="Petrosino J."/>
            <person name="Highlander S."/>
            <person name="Gibbs R."/>
        </authorList>
    </citation>
    <scope>NUCLEOTIDE SEQUENCE [LARGE SCALE GENOMIC DNA]</scope>
    <source>
        <strain evidence="4 5">ATCC BAA-1640</strain>
    </source>
</reference>
<dbReference type="InterPro" id="IPR053943">
    <property type="entry name" value="RlmKL-like_Mtase_CS"/>
</dbReference>